<accession>A0ABQ0GEJ1</accession>
<protein>
    <submittedName>
        <fullName evidence="3">Fe2OG dioxygenase domain-containing protein</fullName>
    </submittedName>
</protein>
<keyword evidence="1" id="KW-0560">Oxidoreductase</keyword>
<reference evidence="3 4" key="1">
    <citation type="submission" date="2024-09" db="EMBL/GenBank/DDBJ databases">
        <title>Itraconazole resistance in Madurella fahalii resulting from another homologue of gene encoding cytochrome P450 14-alpha sterol demethylase (CYP51).</title>
        <authorList>
            <person name="Yoshioka I."/>
            <person name="Fahal A.H."/>
            <person name="Kaneko S."/>
            <person name="Yaguchi T."/>
        </authorList>
    </citation>
    <scope>NUCLEOTIDE SEQUENCE [LARGE SCALE GENOMIC DNA]</scope>
    <source>
        <strain evidence="3 4">IFM 68171</strain>
    </source>
</reference>
<dbReference type="EMBL" id="BAAFSV010000003">
    <property type="protein sequence ID" value="GAB1316186.1"/>
    <property type="molecule type" value="Genomic_DNA"/>
</dbReference>
<keyword evidence="1" id="KW-0479">Metal-binding</keyword>
<dbReference type="Gene3D" id="2.60.120.620">
    <property type="entry name" value="q2cbj1_9rhob like domain"/>
    <property type="match status" value="1"/>
</dbReference>
<evidence type="ECO:0000259" key="2">
    <source>
        <dbReference type="PROSITE" id="PS51471"/>
    </source>
</evidence>
<dbReference type="GO" id="GO:0051213">
    <property type="term" value="F:dioxygenase activity"/>
    <property type="evidence" value="ECO:0007669"/>
    <property type="project" value="UniProtKB-KW"/>
</dbReference>
<proteinExistence type="inferred from homology"/>
<gene>
    <name evidence="3" type="ORF">MFIFM68171_06396</name>
</gene>
<sequence>MPYAPRSMIAQSTMFKELRDSVAAETTAFTFACGGAIPIVPSLPEVMHSAEPEDLRSTSCLPIDLRWDPKDPATQASQTKLTFPLEPSIEGNLAQLIRDMAPATFGLGGNDVFDESYRKAAKLDPTKFSSTFNPYELGIVDAVAQALLPSLRHSKQTRSVKAELYKLNLYSGPSGKFKSHVDTPRSPAQFGSLVVCFPLQFKGGALEVRHQGKTVTFDWSSTKVEGGNNRPAINWAAFYSDCEHEIFEVTEGHRLTLTYNLYSVRGNGQLGGNYPWLDPTQLPLYKTIHDLVHYETAWANGGLIGYNCSHVYPHTTPSKLNFLAPDNLKGADMLMFEIFKSLGLKVDFRPVVNDGNFESDNGDKACPIIGRRLQFAMWGAIMDEEAFEAECDHWDGRPSPSFIDFRDVHWLNDFTHEEPQLSWITYGNAPSSIMTYSCMAMIVEIPPTNCEGAAQ</sequence>
<comment type="similarity">
    <text evidence="1">Belongs to the iron/ascorbate-dependent oxidoreductase family.</text>
</comment>
<feature type="domain" description="Fe2OG dioxygenase" evidence="2">
    <location>
        <begin position="161"/>
        <end position="263"/>
    </location>
</feature>
<organism evidence="3 4">
    <name type="scientific">Madurella fahalii</name>
    <dbReference type="NCBI Taxonomy" id="1157608"/>
    <lineage>
        <taxon>Eukaryota</taxon>
        <taxon>Fungi</taxon>
        <taxon>Dikarya</taxon>
        <taxon>Ascomycota</taxon>
        <taxon>Pezizomycotina</taxon>
        <taxon>Sordariomycetes</taxon>
        <taxon>Sordariomycetidae</taxon>
        <taxon>Sordariales</taxon>
        <taxon>Sordariales incertae sedis</taxon>
        <taxon>Madurella</taxon>
    </lineage>
</organism>
<dbReference type="GeneID" id="98177139"/>
<dbReference type="InterPro" id="IPR005123">
    <property type="entry name" value="Oxoglu/Fe-dep_dioxygenase_dom"/>
</dbReference>
<comment type="caution">
    <text evidence="3">The sequence shown here is derived from an EMBL/GenBank/DDBJ whole genome shotgun (WGS) entry which is preliminary data.</text>
</comment>
<evidence type="ECO:0000313" key="4">
    <source>
        <dbReference type="Proteomes" id="UP001628179"/>
    </source>
</evidence>
<keyword evidence="1" id="KW-0408">Iron</keyword>
<dbReference type="RefSeq" id="XP_070917917.1">
    <property type="nucleotide sequence ID" value="XM_071061816.1"/>
</dbReference>
<evidence type="ECO:0000256" key="1">
    <source>
        <dbReference type="RuleBase" id="RU003682"/>
    </source>
</evidence>
<keyword evidence="4" id="KW-1185">Reference proteome</keyword>
<keyword evidence="3" id="KW-0223">Dioxygenase</keyword>
<name>A0ABQ0GEJ1_9PEZI</name>
<dbReference type="Proteomes" id="UP001628179">
    <property type="component" value="Unassembled WGS sequence"/>
</dbReference>
<dbReference type="PANTHER" id="PTHR33099">
    <property type="entry name" value="FE2OG DIOXYGENASE DOMAIN-CONTAINING PROTEIN"/>
    <property type="match status" value="1"/>
</dbReference>
<dbReference type="PANTHER" id="PTHR33099:SF7">
    <property type="entry name" value="MYND-TYPE DOMAIN-CONTAINING PROTEIN"/>
    <property type="match status" value="1"/>
</dbReference>
<dbReference type="PROSITE" id="PS51471">
    <property type="entry name" value="FE2OG_OXY"/>
    <property type="match status" value="1"/>
</dbReference>
<evidence type="ECO:0000313" key="3">
    <source>
        <dbReference type="EMBL" id="GAB1316186.1"/>
    </source>
</evidence>